<evidence type="ECO:0000256" key="1">
    <source>
        <dbReference type="SAM" id="SignalP"/>
    </source>
</evidence>
<reference evidence="2 3" key="1">
    <citation type="submission" date="2018-07" db="EMBL/GenBank/DDBJ databases">
        <title>Pseudomonas laoshanensis sp. nov., isolated from soil.</title>
        <authorList>
            <person name="Sun J."/>
            <person name="Yu L."/>
            <person name="Wang M."/>
            <person name="Zhang C."/>
        </authorList>
    </citation>
    <scope>NUCLEOTIDE SEQUENCE [LARGE SCALE GENOMIC DNA]</scope>
    <source>
        <strain evidence="2 3">Y22</strain>
    </source>
</reference>
<gene>
    <name evidence="2" type="ORF">DT594_09280</name>
</gene>
<protein>
    <submittedName>
        <fullName evidence="2">Excinuclease ATPase subunit</fullName>
    </submittedName>
</protein>
<keyword evidence="3" id="KW-1185">Reference proteome</keyword>
<feature type="chain" id="PRO_5030908221" evidence="1">
    <location>
        <begin position="23"/>
        <end position="147"/>
    </location>
</feature>
<comment type="caution">
    <text evidence="2">The sequence shown here is derived from an EMBL/GenBank/DDBJ whole genome shotgun (WGS) entry which is preliminary data.</text>
</comment>
<keyword evidence="1" id="KW-0732">Signal</keyword>
<name>A0A7V7KVI9_9GAMM</name>
<feature type="signal peptide" evidence="1">
    <location>
        <begin position="1"/>
        <end position="22"/>
    </location>
</feature>
<dbReference type="Proteomes" id="UP000463138">
    <property type="component" value="Unassembled WGS sequence"/>
</dbReference>
<evidence type="ECO:0000313" key="3">
    <source>
        <dbReference type="Proteomes" id="UP000463138"/>
    </source>
</evidence>
<dbReference type="AlphaFoldDB" id="A0A7V7KVI9"/>
<evidence type="ECO:0000313" key="2">
    <source>
        <dbReference type="EMBL" id="KAA0695040.1"/>
    </source>
</evidence>
<dbReference type="EMBL" id="QOVF01000002">
    <property type="protein sequence ID" value="KAA0695040.1"/>
    <property type="molecule type" value="Genomic_DNA"/>
</dbReference>
<sequence length="147" mass="15784">MNTLSLAIGGLLIALLAPSAQARDTVHMLSVESAMNTPDAKQKLDPSIKFIFADAPHGKVLEEHGNFVTNKKTNAFGKSDQAACNWVMLSALLSLQDRVRTEGGNAVINIESYYKQQPNVSRTEFECHAGAIMAGVALRGDVVTLAE</sequence>
<organism evidence="2 3">
    <name type="scientific">Halopseudomonas laoshanensis</name>
    <dbReference type="NCBI Taxonomy" id="2268758"/>
    <lineage>
        <taxon>Bacteria</taxon>
        <taxon>Pseudomonadati</taxon>
        <taxon>Pseudomonadota</taxon>
        <taxon>Gammaproteobacteria</taxon>
        <taxon>Pseudomonadales</taxon>
        <taxon>Pseudomonadaceae</taxon>
        <taxon>Halopseudomonas</taxon>
    </lineage>
</organism>
<proteinExistence type="predicted"/>
<dbReference type="OrthoDB" id="8161726at2"/>
<accession>A0A7V7KVI9</accession>